<comment type="caution">
    <text evidence="1">The sequence shown here is derived from an EMBL/GenBank/DDBJ whole genome shotgun (WGS) entry which is preliminary data.</text>
</comment>
<keyword evidence="2" id="KW-1185">Reference proteome</keyword>
<gene>
    <name evidence="1" type="ORF">Syun_018332</name>
</gene>
<protein>
    <submittedName>
        <fullName evidence="1">Uncharacterized protein</fullName>
    </submittedName>
</protein>
<organism evidence="1 2">
    <name type="scientific">Stephania yunnanensis</name>
    <dbReference type="NCBI Taxonomy" id="152371"/>
    <lineage>
        <taxon>Eukaryota</taxon>
        <taxon>Viridiplantae</taxon>
        <taxon>Streptophyta</taxon>
        <taxon>Embryophyta</taxon>
        <taxon>Tracheophyta</taxon>
        <taxon>Spermatophyta</taxon>
        <taxon>Magnoliopsida</taxon>
        <taxon>Ranunculales</taxon>
        <taxon>Menispermaceae</taxon>
        <taxon>Menispermoideae</taxon>
        <taxon>Cissampelideae</taxon>
        <taxon>Stephania</taxon>
    </lineage>
</organism>
<dbReference type="AlphaFoldDB" id="A0AAP0NWY0"/>
<evidence type="ECO:0000313" key="1">
    <source>
        <dbReference type="EMBL" id="KAK9120715.1"/>
    </source>
</evidence>
<dbReference type="Proteomes" id="UP001420932">
    <property type="component" value="Unassembled WGS sequence"/>
</dbReference>
<dbReference type="PANTHER" id="PTHR35750:SF1">
    <property type="entry name" value="PHOSPHOLIPID HYDROPEROXIDE GLUTATHIONE PEROXIDASE"/>
    <property type="match status" value="1"/>
</dbReference>
<sequence>MSPTMKTMRLLLWITRTIIMAIKNINGRRIKEGSLRSCGGGRVKGSVSRHQWRSIEGPCSLLRFSAMAEFSILLLLPDHKIPMSKRRKGLRWYAQRLKIDEDGDVADEFFDEVLPDISSLSFSADNHQRPPPRKLKVKCSTQPAIVRKQMVAVDGRIHHSVEYRGRLQWV</sequence>
<accession>A0AAP0NWY0</accession>
<name>A0AAP0NWY0_9MAGN</name>
<dbReference type="EMBL" id="JBBNAF010000008">
    <property type="protein sequence ID" value="KAK9120715.1"/>
    <property type="molecule type" value="Genomic_DNA"/>
</dbReference>
<evidence type="ECO:0000313" key="2">
    <source>
        <dbReference type="Proteomes" id="UP001420932"/>
    </source>
</evidence>
<proteinExistence type="predicted"/>
<reference evidence="1 2" key="1">
    <citation type="submission" date="2024-01" db="EMBL/GenBank/DDBJ databases">
        <title>Genome assemblies of Stephania.</title>
        <authorList>
            <person name="Yang L."/>
        </authorList>
    </citation>
    <scope>NUCLEOTIDE SEQUENCE [LARGE SCALE GENOMIC DNA]</scope>
    <source>
        <strain evidence="1">YNDBR</strain>
        <tissue evidence="1">Leaf</tissue>
    </source>
</reference>
<dbReference type="PANTHER" id="PTHR35750">
    <property type="entry name" value="PHOSPHOLIPID HYDROPEROXIDE GLUTATHIONE PEROXIDASE"/>
    <property type="match status" value="1"/>
</dbReference>